<proteinExistence type="inferred from homology"/>
<dbReference type="STRING" id="263475.AMD00_08320"/>
<protein>
    <recommendedName>
        <fullName evidence="2">Phosphoesterase</fullName>
        <ecNumber evidence="2">3.1.4.-</ecNumber>
    </recommendedName>
</protein>
<name>A0A0M0LNA5_9BACL</name>
<keyword evidence="5" id="KW-1185">Reference proteome</keyword>
<evidence type="ECO:0000256" key="2">
    <source>
        <dbReference type="RuleBase" id="RU362039"/>
    </source>
</evidence>
<dbReference type="OrthoDB" id="9800565at2"/>
<dbReference type="CDD" id="cd00841">
    <property type="entry name" value="MPP_YfcE"/>
    <property type="match status" value="1"/>
</dbReference>
<dbReference type="Gene3D" id="3.60.21.10">
    <property type="match status" value="1"/>
</dbReference>
<evidence type="ECO:0000259" key="3">
    <source>
        <dbReference type="Pfam" id="PF12850"/>
    </source>
</evidence>
<evidence type="ECO:0000313" key="5">
    <source>
        <dbReference type="Proteomes" id="UP000036867"/>
    </source>
</evidence>
<dbReference type="NCBIfam" id="TIGR00040">
    <property type="entry name" value="yfcE"/>
    <property type="match status" value="1"/>
</dbReference>
<dbReference type="SUPFAM" id="SSF56300">
    <property type="entry name" value="Metallo-dependent phosphatases"/>
    <property type="match status" value="1"/>
</dbReference>
<dbReference type="PATRIC" id="fig|263475.3.peg.2121"/>
<dbReference type="InterPro" id="IPR041802">
    <property type="entry name" value="MPP_YfcE"/>
</dbReference>
<comment type="similarity">
    <text evidence="1 2">Belongs to the metallophosphoesterase superfamily. YfcE family.</text>
</comment>
<dbReference type="AlphaFoldDB" id="A0A0M0LNA5"/>
<dbReference type="Pfam" id="PF12850">
    <property type="entry name" value="Metallophos_2"/>
    <property type="match status" value="1"/>
</dbReference>
<feature type="domain" description="Calcineurin-like phosphoesterase" evidence="3">
    <location>
        <begin position="1"/>
        <end position="143"/>
    </location>
</feature>
<dbReference type="InterPro" id="IPR000979">
    <property type="entry name" value="Phosphodiesterase_MJ0936/Vps29"/>
</dbReference>
<dbReference type="PANTHER" id="PTHR11124">
    <property type="entry name" value="VACUOLAR SORTING PROTEIN VPS29"/>
    <property type="match status" value="1"/>
</dbReference>
<dbReference type="InterPro" id="IPR024654">
    <property type="entry name" value="Calcineurin-like_PHP_lpxH"/>
</dbReference>
<dbReference type="EMBL" id="LILB01000001">
    <property type="protein sequence ID" value="KOO52387.1"/>
    <property type="molecule type" value="Genomic_DNA"/>
</dbReference>
<gene>
    <name evidence="4" type="ORF">AMD00_08320</name>
</gene>
<dbReference type="EC" id="3.1.4.-" evidence="2"/>
<dbReference type="InterPro" id="IPR029052">
    <property type="entry name" value="Metallo-depent_PP-like"/>
</dbReference>
<evidence type="ECO:0000313" key="4">
    <source>
        <dbReference type="EMBL" id="KOO52387.1"/>
    </source>
</evidence>
<reference evidence="5" key="1">
    <citation type="submission" date="2015-08" db="EMBL/GenBank/DDBJ databases">
        <title>Fjat-10028 dsm 16317.</title>
        <authorList>
            <person name="Liu B."/>
            <person name="Wang J."/>
            <person name="Zhu Y."/>
            <person name="Liu G."/>
            <person name="Chen Q."/>
            <person name="Chen Z."/>
            <person name="Lan J."/>
            <person name="Che J."/>
            <person name="Ge C."/>
            <person name="Shi H."/>
            <person name="Pan Z."/>
            <person name="Liu X."/>
        </authorList>
    </citation>
    <scope>NUCLEOTIDE SEQUENCE [LARGE SCALE GENOMIC DNA]</scope>
    <source>
        <strain evidence="5">DSM 16317</strain>
    </source>
</reference>
<comment type="cofactor">
    <cofactor evidence="2">
        <name>a divalent metal cation</name>
        <dbReference type="ChEBI" id="CHEBI:60240"/>
    </cofactor>
</comment>
<comment type="caution">
    <text evidence="4">The sequence shown here is derived from an EMBL/GenBank/DDBJ whole genome shotgun (WGS) entry which is preliminary data.</text>
</comment>
<evidence type="ECO:0000256" key="1">
    <source>
        <dbReference type="ARBA" id="ARBA00008950"/>
    </source>
</evidence>
<accession>A0A0M0LNA5</accession>
<dbReference type="GO" id="GO:0016787">
    <property type="term" value="F:hydrolase activity"/>
    <property type="evidence" value="ECO:0007669"/>
    <property type="project" value="UniProtKB-UniRule"/>
</dbReference>
<dbReference type="Proteomes" id="UP000036867">
    <property type="component" value="Unassembled WGS sequence"/>
</dbReference>
<dbReference type="GO" id="GO:0046872">
    <property type="term" value="F:metal ion binding"/>
    <property type="evidence" value="ECO:0007669"/>
    <property type="project" value="UniProtKB-KW"/>
</dbReference>
<keyword evidence="2" id="KW-0479">Metal-binding</keyword>
<organism evidence="4 5">
    <name type="scientific">Viridibacillus arvi</name>
    <dbReference type="NCBI Taxonomy" id="263475"/>
    <lineage>
        <taxon>Bacteria</taxon>
        <taxon>Bacillati</taxon>
        <taxon>Bacillota</taxon>
        <taxon>Bacilli</taxon>
        <taxon>Bacillales</taxon>
        <taxon>Caryophanaceae</taxon>
        <taxon>Viridibacillus</taxon>
    </lineage>
</organism>
<sequence length="169" mass="19156">MRILVMSDTHSDAAVIEQVVSNVQDIDAVFHCGDSELSFNADELRNMYKVRGNCDYDKQFPEDVIEEIDGQKIYMTHGHLYNVKLTLLPLSYRAAEVGASLVLFGHSHVLGAELIDDTLFVNPGSLRMPRGRKEKSFAIIDFDGTQWQVTFKTETNEIITQKNFSILKK</sequence>